<proteinExistence type="predicted"/>
<reference evidence="2" key="1">
    <citation type="submission" date="2013-12" db="EMBL/GenBank/DDBJ databases">
        <title>The Genome Sequence of Aphanomyces astaci APO3.</title>
        <authorList>
            <consortium name="The Broad Institute Genomics Platform"/>
            <person name="Russ C."/>
            <person name="Tyler B."/>
            <person name="van West P."/>
            <person name="Dieguez-Uribeondo J."/>
            <person name="Young S.K."/>
            <person name="Zeng Q."/>
            <person name="Gargeya S."/>
            <person name="Fitzgerald M."/>
            <person name="Abouelleil A."/>
            <person name="Alvarado L."/>
            <person name="Chapman S.B."/>
            <person name="Gainer-Dewar J."/>
            <person name="Goldberg J."/>
            <person name="Griggs A."/>
            <person name="Gujja S."/>
            <person name="Hansen M."/>
            <person name="Howarth C."/>
            <person name="Imamovic A."/>
            <person name="Ireland A."/>
            <person name="Larimer J."/>
            <person name="McCowan C."/>
            <person name="Murphy C."/>
            <person name="Pearson M."/>
            <person name="Poon T.W."/>
            <person name="Priest M."/>
            <person name="Roberts A."/>
            <person name="Saif S."/>
            <person name="Shea T."/>
            <person name="Sykes S."/>
            <person name="Wortman J."/>
            <person name="Nusbaum C."/>
            <person name="Birren B."/>
        </authorList>
    </citation>
    <scope>NUCLEOTIDE SEQUENCE [LARGE SCALE GENOMIC DNA]</scope>
    <source>
        <strain evidence="2">APO3</strain>
    </source>
</reference>
<gene>
    <name evidence="2" type="ORF">H257_15646</name>
</gene>
<dbReference type="EMBL" id="KI913186">
    <property type="protein sequence ID" value="ETV68324.1"/>
    <property type="molecule type" value="Genomic_DNA"/>
</dbReference>
<sequence>MCSRSPFIVRLYAIVVRLKDVNSATPTGATNLPPVPDDNDTGQRDKCGFVYNALALPDRPSFNGSTVSEQ</sequence>
<name>W4FNA5_APHAT</name>
<dbReference type="VEuPathDB" id="FungiDB:H257_15646"/>
<dbReference type="AlphaFoldDB" id="W4FNA5"/>
<accession>W4FNA5</accession>
<feature type="region of interest" description="Disordered" evidence="1">
    <location>
        <begin position="24"/>
        <end position="44"/>
    </location>
</feature>
<dbReference type="RefSeq" id="XP_009842119.1">
    <property type="nucleotide sequence ID" value="XM_009843817.1"/>
</dbReference>
<organism evidence="2">
    <name type="scientific">Aphanomyces astaci</name>
    <name type="common">Crayfish plague agent</name>
    <dbReference type="NCBI Taxonomy" id="112090"/>
    <lineage>
        <taxon>Eukaryota</taxon>
        <taxon>Sar</taxon>
        <taxon>Stramenopiles</taxon>
        <taxon>Oomycota</taxon>
        <taxon>Saprolegniomycetes</taxon>
        <taxon>Saprolegniales</taxon>
        <taxon>Verrucalvaceae</taxon>
        <taxon>Aphanomyces</taxon>
    </lineage>
</organism>
<evidence type="ECO:0000313" key="2">
    <source>
        <dbReference type="EMBL" id="ETV68324.1"/>
    </source>
</evidence>
<protein>
    <submittedName>
        <fullName evidence="2">Uncharacterized protein</fullName>
    </submittedName>
</protein>
<evidence type="ECO:0000256" key="1">
    <source>
        <dbReference type="SAM" id="MobiDB-lite"/>
    </source>
</evidence>
<dbReference type="GeneID" id="20817642"/>